<keyword evidence="7" id="KW-1185">Reference proteome</keyword>
<protein>
    <submittedName>
        <fullName evidence="6">Uncharacterized protein</fullName>
    </submittedName>
</protein>
<feature type="region of interest" description="Disordered" evidence="4">
    <location>
        <begin position="74"/>
        <end position="105"/>
    </location>
</feature>
<dbReference type="AlphaFoldDB" id="A0A6A1V044"/>
<keyword evidence="3 5" id="KW-0732">Signal</keyword>
<comment type="subcellular location">
    <subcellularLocation>
        <location evidence="1">Secreted</location>
        <location evidence="1">Extracellular space</location>
    </subcellularLocation>
</comment>
<evidence type="ECO:0000313" key="6">
    <source>
        <dbReference type="EMBL" id="KAB1205267.1"/>
    </source>
</evidence>
<evidence type="ECO:0000256" key="1">
    <source>
        <dbReference type="ARBA" id="ARBA00004239"/>
    </source>
</evidence>
<reference evidence="6 7" key="1">
    <citation type="journal article" date="2019" name="Plant Biotechnol. J.">
        <title>The red bayberry genome and genetic basis of sex determination.</title>
        <authorList>
            <person name="Jia H.M."/>
            <person name="Jia H.J."/>
            <person name="Cai Q.L."/>
            <person name="Wang Y."/>
            <person name="Zhao H.B."/>
            <person name="Yang W.F."/>
            <person name="Wang G.Y."/>
            <person name="Li Y.H."/>
            <person name="Zhan D.L."/>
            <person name="Shen Y.T."/>
            <person name="Niu Q.F."/>
            <person name="Chang L."/>
            <person name="Qiu J."/>
            <person name="Zhao L."/>
            <person name="Xie H.B."/>
            <person name="Fu W.Y."/>
            <person name="Jin J."/>
            <person name="Li X.W."/>
            <person name="Jiao Y."/>
            <person name="Zhou C.C."/>
            <person name="Tu T."/>
            <person name="Chai C.Y."/>
            <person name="Gao J.L."/>
            <person name="Fan L.J."/>
            <person name="van de Weg E."/>
            <person name="Wang J.Y."/>
            <person name="Gao Z.S."/>
        </authorList>
    </citation>
    <scope>NUCLEOTIDE SEQUENCE [LARGE SCALE GENOMIC DNA]</scope>
    <source>
        <tissue evidence="6">Leaves</tissue>
    </source>
</reference>
<dbReference type="PANTHER" id="PTHR33599:SF20">
    <property type="entry name" value="PROTEIN IDA"/>
    <property type="match status" value="1"/>
</dbReference>
<comment type="caution">
    <text evidence="6">The sequence shown here is derived from an EMBL/GenBank/DDBJ whole genome shotgun (WGS) entry which is preliminary data.</text>
</comment>
<dbReference type="EMBL" id="RXIC02000025">
    <property type="protein sequence ID" value="KAB1205267.1"/>
    <property type="molecule type" value="Genomic_DNA"/>
</dbReference>
<dbReference type="GO" id="GO:0010227">
    <property type="term" value="P:floral organ abscission"/>
    <property type="evidence" value="ECO:0007669"/>
    <property type="project" value="InterPro"/>
</dbReference>
<proteinExistence type="predicted"/>
<evidence type="ECO:0000256" key="5">
    <source>
        <dbReference type="SAM" id="SignalP"/>
    </source>
</evidence>
<keyword evidence="2" id="KW-0964">Secreted</keyword>
<dbReference type="Proteomes" id="UP000516437">
    <property type="component" value="Chromosome 7"/>
</dbReference>
<accession>A0A6A1V044</accession>
<feature type="chain" id="PRO_5025617051" evidence="5">
    <location>
        <begin position="25"/>
        <end position="105"/>
    </location>
</feature>
<organism evidence="6 7">
    <name type="scientific">Morella rubra</name>
    <name type="common">Chinese bayberry</name>
    <dbReference type="NCBI Taxonomy" id="262757"/>
    <lineage>
        <taxon>Eukaryota</taxon>
        <taxon>Viridiplantae</taxon>
        <taxon>Streptophyta</taxon>
        <taxon>Embryophyta</taxon>
        <taxon>Tracheophyta</taxon>
        <taxon>Spermatophyta</taxon>
        <taxon>Magnoliopsida</taxon>
        <taxon>eudicotyledons</taxon>
        <taxon>Gunneridae</taxon>
        <taxon>Pentapetalae</taxon>
        <taxon>rosids</taxon>
        <taxon>fabids</taxon>
        <taxon>Fagales</taxon>
        <taxon>Myricaceae</taxon>
        <taxon>Morella</taxon>
    </lineage>
</organism>
<sequence>MASKFFVPIGLLLLAHLVPHTGYGARYEIRDLTLHLEGLKVDNLAQETGRAGHSVHSKHSFHFPIFGFLPKATPVPPSGPSKRHNQMAPGGVAPGSAMAGEEVLP</sequence>
<dbReference type="InterPro" id="IPR039639">
    <property type="entry name" value="IDA-like"/>
</dbReference>
<evidence type="ECO:0000256" key="3">
    <source>
        <dbReference type="ARBA" id="ARBA00022729"/>
    </source>
</evidence>
<gene>
    <name evidence="6" type="ORF">CJ030_MR7G012097</name>
</gene>
<dbReference type="GO" id="GO:0005576">
    <property type="term" value="C:extracellular region"/>
    <property type="evidence" value="ECO:0007669"/>
    <property type="project" value="UniProtKB-SubCell"/>
</dbReference>
<evidence type="ECO:0000256" key="2">
    <source>
        <dbReference type="ARBA" id="ARBA00022525"/>
    </source>
</evidence>
<evidence type="ECO:0000256" key="4">
    <source>
        <dbReference type="SAM" id="MobiDB-lite"/>
    </source>
</evidence>
<dbReference type="OrthoDB" id="994133at2759"/>
<dbReference type="PANTHER" id="PTHR33599">
    <property type="entry name" value="PROTEIN IDA-LIKE 5"/>
    <property type="match status" value="1"/>
</dbReference>
<evidence type="ECO:0000313" key="7">
    <source>
        <dbReference type="Proteomes" id="UP000516437"/>
    </source>
</evidence>
<feature type="signal peptide" evidence="5">
    <location>
        <begin position="1"/>
        <end position="24"/>
    </location>
</feature>
<name>A0A6A1V044_9ROSI</name>